<gene>
    <name evidence="4" type="ORF">CRHIZ90672A_00015831</name>
</gene>
<evidence type="ECO:0000313" key="4">
    <source>
        <dbReference type="EMBL" id="CAH0025297.1"/>
    </source>
</evidence>
<dbReference type="Gene3D" id="3.40.30.10">
    <property type="entry name" value="Glutaredoxin"/>
    <property type="match status" value="1"/>
</dbReference>
<name>A0A9N9VKT1_9HYPO</name>
<keyword evidence="5" id="KW-1185">Reference proteome</keyword>
<dbReference type="Pfam" id="PF13409">
    <property type="entry name" value="GST_N_2"/>
    <property type="match status" value="1"/>
</dbReference>
<dbReference type="Gene3D" id="1.20.1050.10">
    <property type="match status" value="1"/>
</dbReference>
<dbReference type="Pfam" id="PF00043">
    <property type="entry name" value="GST_C"/>
    <property type="match status" value="1"/>
</dbReference>
<evidence type="ECO:0000259" key="2">
    <source>
        <dbReference type="PROSITE" id="PS50404"/>
    </source>
</evidence>
<dbReference type="PANTHER" id="PTHR44051">
    <property type="entry name" value="GLUTATHIONE S-TRANSFERASE-RELATED"/>
    <property type="match status" value="1"/>
</dbReference>
<dbReference type="CDD" id="cd03057">
    <property type="entry name" value="GST_N_Beta"/>
    <property type="match status" value="1"/>
</dbReference>
<dbReference type="SUPFAM" id="SSF47616">
    <property type="entry name" value="GST C-terminal domain-like"/>
    <property type="match status" value="1"/>
</dbReference>
<dbReference type="InterPro" id="IPR036249">
    <property type="entry name" value="Thioredoxin-like_sf"/>
</dbReference>
<evidence type="ECO:0008006" key="6">
    <source>
        <dbReference type="Google" id="ProtNLM"/>
    </source>
</evidence>
<accession>A0A9N9VKT1</accession>
<dbReference type="SFLD" id="SFLDS00019">
    <property type="entry name" value="Glutathione_Transferase_(cytos"/>
    <property type="match status" value="1"/>
</dbReference>
<dbReference type="OrthoDB" id="2309723at2759"/>
<evidence type="ECO:0000259" key="3">
    <source>
        <dbReference type="PROSITE" id="PS50405"/>
    </source>
</evidence>
<dbReference type="PROSITE" id="PS50404">
    <property type="entry name" value="GST_NTER"/>
    <property type="match status" value="1"/>
</dbReference>
<comment type="similarity">
    <text evidence="1">Belongs to the GST superfamily.</text>
</comment>
<evidence type="ECO:0000313" key="5">
    <source>
        <dbReference type="Proteomes" id="UP000696573"/>
    </source>
</evidence>
<evidence type="ECO:0000256" key="1">
    <source>
        <dbReference type="ARBA" id="ARBA00007409"/>
    </source>
</evidence>
<organism evidence="4 5">
    <name type="scientific">Clonostachys rhizophaga</name>
    <dbReference type="NCBI Taxonomy" id="160324"/>
    <lineage>
        <taxon>Eukaryota</taxon>
        <taxon>Fungi</taxon>
        <taxon>Dikarya</taxon>
        <taxon>Ascomycota</taxon>
        <taxon>Pezizomycotina</taxon>
        <taxon>Sordariomycetes</taxon>
        <taxon>Hypocreomycetidae</taxon>
        <taxon>Hypocreales</taxon>
        <taxon>Bionectriaceae</taxon>
        <taxon>Clonostachys</taxon>
    </lineage>
</organism>
<dbReference type="InterPro" id="IPR036282">
    <property type="entry name" value="Glutathione-S-Trfase_C_sf"/>
</dbReference>
<dbReference type="AlphaFoldDB" id="A0A9N9VKT1"/>
<dbReference type="PANTHER" id="PTHR44051:SF8">
    <property type="entry name" value="GLUTATHIONE S-TRANSFERASE GSTA"/>
    <property type="match status" value="1"/>
</dbReference>
<dbReference type="InterPro" id="IPR040079">
    <property type="entry name" value="Glutathione_S-Trfase"/>
</dbReference>
<dbReference type="CDD" id="cd03188">
    <property type="entry name" value="GST_C_Beta"/>
    <property type="match status" value="1"/>
</dbReference>
<dbReference type="Proteomes" id="UP000696573">
    <property type="component" value="Unassembled WGS sequence"/>
</dbReference>
<reference evidence="4" key="1">
    <citation type="submission" date="2021-10" db="EMBL/GenBank/DDBJ databases">
        <authorList>
            <person name="Piombo E."/>
        </authorList>
    </citation>
    <scope>NUCLEOTIDE SEQUENCE</scope>
</reference>
<dbReference type="InterPro" id="IPR004045">
    <property type="entry name" value="Glutathione_S-Trfase_N"/>
</dbReference>
<proteinExistence type="inferred from homology"/>
<sequence length="215" mass="24406">MSDLTLYYAKGTCAFVPQSLILHLGLPVKFVEMKDSGNGFSSANGSMSNTEYKKIHPQGYVPALRVGNDVITELAAILVYIGSLAKGQSLVAQGDIEQARLTEWLVYFSDTVHGAFAMIYRPRRYVDNPDFHESVVRKGKKGVEECFTHLELRLKGKVFPFGDRLTIVDFYLYIFGRWALDCGYDLEKDYPHQFKHFQRLEQLTGVQQATEIHKA</sequence>
<dbReference type="SUPFAM" id="SSF52833">
    <property type="entry name" value="Thioredoxin-like"/>
    <property type="match status" value="1"/>
</dbReference>
<comment type="caution">
    <text evidence="4">The sequence shown here is derived from an EMBL/GenBank/DDBJ whole genome shotgun (WGS) entry which is preliminary data.</text>
</comment>
<feature type="domain" description="GST C-terminal" evidence="3">
    <location>
        <begin position="94"/>
        <end position="215"/>
    </location>
</feature>
<dbReference type="EMBL" id="CABFNQ020000709">
    <property type="protein sequence ID" value="CAH0025297.1"/>
    <property type="molecule type" value="Genomic_DNA"/>
</dbReference>
<dbReference type="PROSITE" id="PS50405">
    <property type="entry name" value="GST_CTER"/>
    <property type="match status" value="1"/>
</dbReference>
<protein>
    <recommendedName>
        <fullName evidence="6">Glutathione transferase</fullName>
    </recommendedName>
</protein>
<dbReference type="InterPro" id="IPR010987">
    <property type="entry name" value="Glutathione-S-Trfase_C-like"/>
</dbReference>
<dbReference type="InterPro" id="IPR004046">
    <property type="entry name" value="GST_C"/>
</dbReference>
<feature type="domain" description="GST N-terminal" evidence="2">
    <location>
        <begin position="1"/>
        <end position="89"/>
    </location>
</feature>